<feature type="transmembrane region" description="Helical" evidence="8">
    <location>
        <begin position="54"/>
        <end position="76"/>
    </location>
</feature>
<evidence type="ECO:0000256" key="8">
    <source>
        <dbReference type="SAM" id="Phobius"/>
    </source>
</evidence>
<evidence type="ECO:0000313" key="9">
    <source>
        <dbReference type="EMBL" id="SBP04442.1"/>
    </source>
</evidence>
<keyword evidence="6" id="KW-0325">Glycoprotein</keyword>
<reference evidence="9" key="2">
    <citation type="submission" date="2016-06" db="EMBL/GenBank/DDBJ databases">
        <title>The genome of a short-lived fish provides insights into sex chromosome evolution and the genetic control of aging.</title>
        <authorList>
            <person name="Reichwald K."/>
            <person name="Felder M."/>
            <person name="Petzold A."/>
            <person name="Koch P."/>
            <person name="Groth M."/>
            <person name="Platzer M."/>
        </authorList>
    </citation>
    <scope>NUCLEOTIDE SEQUENCE</scope>
    <source>
        <tissue evidence="9">Brain</tissue>
    </source>
</reference>
<keyword evidence="4 8" id="KW-1133">Transmembrane helix</keyword>
<feature type="transmembrane region" description="Helical" evidence="8">
    <location>
        <begin position="113"/>
        <end position="130"/>
    </location>
</feature>
<dbReference type="PANTHER" id="PTHR14437:SF4">
    <property type="entry name" value="TRANSMEMBRANE PROTEIN 168-A"/>
    <property type="match status" value="1"/>
</dbReference>
<dbReference type="EMBL" id="HADX01006745">
    <property type="protein sequence ID" value="SBP28977.1"/>
    <property type="molecule type" value="Transcribed_RNA"/>
</dbReference>
<comment type="similarity">
    <text evidence="2">Belongs to the TMEM168 family.</text>
</comment>
<gene>
    <name evidence="9" type="primary">TMEM168A</name>
</gene>
<comment type="subcellular location">
    <subcellularLocation>
        <location evidence="1">Nucleus membrane</location>
        <topology evidence="1">Multi-pass membrane protein</topology>
    </subcellularLocation>
</comment>
<dbReference type="EMBL" id="HADW01003042">
    <property type="protein sequence ID" value="SBP04442.1"/>
    <property type="molecule type" value="Transcribed_RNA"/>
</dbReference>
<feature type="transmembrane region" description="Helical" evidence="8">
    <location>
        <begin position="190"/>
        <end position="212"/>
    </location>
</feature>
<organism evidence="9">
    <name type="scientific">Iconisemion striatum</name>
    <dbReference type="NCBI Taxonomy" id="60296"/>
    <lineage>
        <taxon>Eukaryota</taxon>
        <taxon>Metazoa</taxon>
        <taxon>Chordata</taxon>
        <taxon>Craniata</taxon>
        <taxon>Vertebrata</taxon>
        <taxon>Euteleostomi</taxon>
        <taxon>Actinopterygii</taxon>
        <taxon>Neopterygii</taxon>
        <taxon>Teleostei</taxon>
        <taxon>Neoteleostei</taxon>
        <taxon>Acanthomorphata</taxon>
        <taxon>Ovalentaria</taxon>
        <taxon>Atherinomorphae</taxon>
        <taxon>Cyprinodontiformes</taxon>
        <taxon>Nothobranchiidae</taxon>
        <taxon>Iconisemion</taxon>
    </lineage>
</organism>
<evidence type="ECO:0000256" key="4">
    <source>
        <dbReference type="ARBA" id="ARBA00022989"/>
    </source>
</evidence>
<evidence type="ECO:0000256" key="5">
    <source>
        <dbReference type="ARBA" id="ARBA00023136"/>
    </source>
</evidence>
<feature type="transmembrane region" description="Helical" evidence="8">
    <location>
        <begin position="150"/>
        <end position="183"/>
    </location>
</feature>
<evidence type="ECO:0000256" key="3">
    <source>
        <dbReference type="ARBA" id="ARBA00022692"/>
    </source>
</evidence>
<feature type="transmembrane region" description="Helical" evidence="8">
    <location>
        <begin position="20"/>
        <end position="42"/>
    </location>
</feature>
<sequence length="693" mass="77303">MDREEEEEDLAVKRPKEVDVFTYVDCLGYLSSINLLVGVCVGMYMRWDVTNEPLILVIFILGLFVLGIASILHYYFAMEKASLGLFHLWFGFLLGLLCFLNSPAFGSNVKERVANGLLVASVVMKAVWAISERICSSVHYNPTFLTSTEWFELLGFGIASTAMLFQKSVAIICLVVALGALIVDLRMKSLLALPNLISFALITSLVFFQALGIPANPYALGCYLGRLLCEPVMDVYFSGLGPSERWMPMLSLGKVWRRLSLFPLCLMELAFFILAALKLGHLELWYLVIPGFCLFGLFWAICHIILLITIWGFHTKLSDCQKAWRAHPSSRRSLDQVMASRGIRHFCLISERLAFFSMLSTVILGAVSWQPSNGLFLGALLVALPLESLAHGLFHELGSCLGGTCAGYALVIPTTYSSANGQSSLLPPEHVKELNLRSTGMLNNMQHLFSHHMIQTFGCDYSTSGVTLETVQNKLRSFLELRTADGPRHDTYLIFYSGHTHKGSGAWAMAGGETLHLAQLMEMWKEKNAGHGSRLIVILDTENSLPWVKEVRWVEGIYVAVQGAELSGSNFDPESGNAPLLGDFTSEWVEFNCNPNSDTKWSDKGRTGKAMYGVSKRWSDYTLHLPTGSDVAKHWKTHFPKATYPLVHLSNWCCGLNLFWLCSVFLRCFRRCKLAWFPPAVLDTGQGIKLVHS</sequence>
<dbReference type="CDD" id="cd21494">
    <property type="entry name" value="TMEM168"/>
    <property type="match status" value="1"/>
</dbReference>
<feature type="transmembrane region" description="Helical" evidence="8">
    <location>
        <begin position="259"/>
        <end position="279"/>
    </location>
</feature>
<evidence type="ECO:0000256" key="6">
    <source>
        <dbReference type="ARBA" id="ARBA00023180"/>
    </source>
</evidence>
<evidence type="ECO:0000256" key="7">
    <source>
        <dbReference type="ARBA" id="ARBA00023242"/>
    </source>
</evidence>
<name>A0A1A7WEM7_9TELE</name>
<keyword evidence="5 8" id="KW-0472">Membrane</keyword>
<dbReference type="InterPro" id="IPR029713">
    <property type="entry name" value="TMEM168"/>
</dbReference>
<proteinExistence type="inferred from homology"/>
<dbReference type="AlphaFoldDB" id="A0A1A7WEM7"/>
<evidence type="ECO:0000256" key="2">
    <source>
        <dbReference type="ARBA" id="ARBA00007329"/>
    </source>
</evidence>
<dbReference type="GO" id="GO:0031965">
    <property type="term" value="C:nuclear membrane"/>
    <property type="evidence" value="ECO:0007669"/>
    <property type="project" value="UniProtKB-SubCell"/>
</dbReference>
<keyword evidence="7" id="KW-0539">Nucleus</keyword>
<feature type="transmembrane region" description="Helical" evidence="8">
    <location>
        <begin position="82"/>
        <end position="101"/>
    </location>
</feature>
<dbReference type="PANTHER" id="PTHR14437">
    <property type="entry name" value="TRANSMEMBRANE PROTEIN 168"/>
    <property type="match status" value="1"/>
</dbReference>
<evidence type="ECO:0000256" key="1">
    <source>
        <dbReference type="ARBA" id="ARBA00004232"/>
    </source>
</evidence>
<feature type="transmembrane region" description="Helical" evidence="8">
    <location>
        <begin position="285"/>
        <end position="313"/>
    </location>
</feature>
<reference evidence="9" key="1">
    <citation type="submission" date="2016-05" db="EMBL/GenBank/DDBJ databases">
        <authorList>
            <person name="Lavstsen T."/>
            <person name="Jespersen J.S."/>
        </authorList>
    </citation>
    <scope>NUCLEOTIDE SEQUENCE</scope>
    <source>
        <tissue evidence="9">Brain</tissue>
    </source>
</reference>
<keyword evidence="3 8" id="KW-0812">Transmembrane</keyword>
<protein>
    <submittedName>
        <fullName evidence="9">Transmembrane protein 168a</fullName>
    </submittedName>
</protein>
<accession>A0A1A7WEM7</accession>